<dbReference type="OMA" id="NQCCNEK"/>
<dbReference type="SMART" id="SM01265">
    <property type="entry name" value="Mab-21"/>
    <property type="match status" value="1"/>
</dbReference>
<proteinExistence type="inferred from homology"/>
<dbReference type="GO" id="GO:0046872">
    <property type="term" value="F:metal ion binding"/>
    <property type="evidence" value="ECO:0007669"/>
    <property type="project" value="UniProtKB-KW"/>
</dbReference>
<dbReference type="AlphaFoldDB" id="A0A401P5Z4"/>
<evidence type="ECO:0000313" key="9">
    <source>
        <dbReference type="Proteomes" id="UP000288216"/>
    </source>
</evidence>
<dbReference type="STRING" id="75743.A0A401P5Z4"/>
<dbReference type="EMBL" id="BFAA01001641">
    <property type="protein sequence ID" value="GCB68526.1"/>
    <property type="molecule type" value="Genomic_DNA"/>
</dbReference>
<dbReference type="Gene3D" id="1.10.1410.40">
    <property type="match status" value="1"/>
</dbReference>
<keyword evidence="5" id="KW-0479">Metal-binding</keyword>
<protein>
    <recommendedName>
        <fullName evidence="7">Mab-21-like HhH/H2TH-like domain-containing protein</fullName>
    </recommendedName>
</protein>
<dbReference type="Proteomes" id="UP000288216">
    <property type="component" value="Unassembled WGS sequence"/>
</dbReference>
<feature type="domain" description="Mab-21-like HhH/H2TH-like" evidence="7">
    <location>
        <begin position="228"/>
        <end position="332"/>
    </location>
</feature>
<evidence type="ECO:0000256" key="5">
    <source>
        <dbReference type="ARBA" id="ARBA00022723"/>
    </source>
</evidence>
<organism evidence="8 9">
    <name type="scientific">Scyliorhinus torazame</name>
    <name type="common">Cloudy catshark</name>
    <name type="synonym">Catulus torazame</name>
    <dbReference type="NCBI Taxonomy" id="75743"/>
    <lineage>
        <taxon>Eukaryota</taxon>
        <taxon>Metazoa</taxon>
        <taxon>Chordata</taxon>
        <taxon>Craniata</taxon>
        <taxon>Vertebrata</taxon>
        <taxon>Chondrichthyes</taxon>
        <taxon>Elasmobranchii</taxon>
        <taxon>Galeomorphii</taxon>
        <taxon>Galeoidea</taxon>
        <taxon>Carcharhiniformes</taxon>
        <taxon>Scyliorhinidae</taxon>
        <taxon>Scyliorhinus</taxon>
    </lineage>
</organism>
<comment type="caution">
    <text evidence="8">The sequence shown here is derived from an EMBL/GenBank/DDBJ whole genome shotgun (WGS) entry which is preliminary data.</text>
</comment>
<sequence>MSDLLEEPLQKYYTNYVKKESVQAIKKITLHLMLKNLLEFIHSKDDLFANDFIQVGSIADGTKAEAVDELDVLVPLRKDKLQVVADDGNLGTFSIDEHVNGTWRCFSHDETILKLFELVTEYKKKYYEDNPFFKVRKKKITAGALPLMIDWIKIDMVLCIEDALQFSDVKWPFPKWLNGQSKWLSCQQQEHVRRMGIDMTCHGIQWRPSFSKIDAFLLGKIDSKGGYRKKAFKILKSLNGYYWTVDQLCENYRGKSRPFLGSFMMKILYLHTREKYPEDQQWESLGKSFCNLLEVLNQCCNEKRLDHYYQADINLFDRVADKTFQWLQEKIHNILEDPEEELS</sequence>
<keyword evidence="3" id="KW-0808">Transferase</keyword>
<dbReference type="PANTHER" id="PTHR10656">
    <property type="entry name" value="CELL FATE DETERMINING PROTEIN MAB21-RELATED"/>
    <property type="match status" value="1"/>
</dbReference>
<dbReference type="InterPro" id="IPR046906">
    <property type="entry name" value="Mab-21_HhH/H2TH-like"/>
</dbReference>
<evidence type="ECO:0000256" key="4">
    <source>
        <dbReference type="ARBA" id="ARBA00022695"/>
    </source>
</evidence>
<evidence type="ECO:0000259" key="7">
    <source>
        <dbReference type="Pfam" id="PF20266"/>
    </source>
</evidence>
<keyword evidence="9" id="KW-1185">Reference proteome</keyword>
<evidence type="ECO:0000313" key="8">
    <source>
        <dbReference type="EMBL" id="GCB68526.1"/>
    </source>
</evidence>
<dbReference type="InterPro" id="IPR024810">
    <property type="entry name" value="MAB21L/cGLR"/>
</dbReference>
<evidence type="ECO:0000256" key="6">
    <source>
        <dbReference type="ARBA" id="ARBA00022842"/>
    </source>
</evidence>
<dbReference type="Pfam" id="PF20266">
    <property type="entry name" value="Mab-21_C"/>
    <property type="match status" value="1"/>
</dbReference>
<name>A0A401P5Z4_SCYTO</name>
<reference evidence="8 9" key="1">
    <citation type="journal article" date="2018" name="Nat. Ecol. Evol.">
        <title>Shark genomes provide insights into elasmobranch evolution and the origin of vertebrates.</title>
        <authorList>
            <person name="Hara Y"/>
            <person name="Yamaguchi K"/>
            <person name="Onimaru K"/>
            <person name="Kadota M"/>
            <person name="Koyanagi M"/>
            <person name="Keeley SD"/>
            <person name="Tatsumi K"/>
            <person name="Tanaka K"/>
            <person name="Motone F"/>
            <person name="Kageyama Y"/>
            <person name="Nozu R"/>
            <person name="Adachi N"/>
            <person name="Nishimura O"/>
            <person name="Nakagawa R"/>
            <person name="Tanegashima C"/>
            <person name="Kiyatake I"/>
            <person name="Matsumoto R"/>
            <person name="Murakumo K"/>
            <person name="Nishida K"/>
            <person name="Terakita A"/>
            <person name="Kuratani S"/>
            <person name="Sato K"/>
            <person name="Hyodo S Kuraku.S."/>
        </authorList>
    </citation>
    <scope>NUCLEOTIDE SEQUENCE [LARGE SCALE GENOMIC DNA]</scope>
</reference>
<comment type="cofactor">
    <cofactor evidence="1">
        <name>Mg(2+)</name>
        <dbReference type="ChEBI" id="CHEBI:18420"/>
    </cofactor>
</comment>
<evidence type="ECO:0000256" key="1">
    <source>
        <dbReference type="ARBA" id="ARBA00001946"/>
    </source>
</evidence>
<dbReference type="GO" id="GO:0016779">
    <property type="term" value="F:nucleotidyltransferase activity"/>
    <property type="evidence" value="ECO:0007669"/>
    <property type="project" value="UniProtKB-KW"/>
</dbReference>
<evidence type="ECO:0000256" key="2">
    <source>
        <dbReference type="ARBA" id="ARBA00008307"/>
    </source>
</evidence>
<gene>
    <name evidence="8" type="ORF">scyTo_0005317</name>
</gene>
<dbReference type="Gene3D" id="3.30.460.90">
    <property type="match status" value="1"/>
</dbReference>
<dbReference type="PANTHER" id="PTHR10656:SF42">
    <property type="entry name" value="CYCLIC GMP-AMP SYNTHASE-LIKE PROTEIN-RELATED"/>
    <property type="match status" value="1"/>
</dbReference>
<keyword evidence="6" id="KW-0460">Magnesium</keyword>
<evidence type="ECO:0000256" key="3">
    <source>
        <dbReference type="ARBA" id="ARBA00022679"/>
    </source>
</evidence>
<accession>A0A401P5Z4</accession>
<keyword evidence="4" id="KW-0548">Nucleotidyltransferase</keyword>
<comment type="similarity">
    <text evidence="2">Belongs to the mab-21 family.</text>
</comment>
<dbReference type="OrthoDB" id="6054650at2759"/>